<dbReference type="Gene3D" id="3.30.1330.60">
    <property type="entry name" value="OmpA-like domain"/>
    <property type="match status" value="1"/>
</dbReference>
<dbReference type="InterPro" id="IPR036737">
    <property type="entry name" value="OmpA-like_sf"/>
</dbReference>
<evidence type="ECO:0000256" key="4">
    <source>
        <dbReference type="ARBA" id="ARBA00022692"/>
    </source>
</evidence>
<keyword evidence="10" id="KW-1185">Reference proteome</keyword>
<dbReference type="AlphaFoldDB" id="C0N5Z0"/>
<proteinExistence type="inferred from homology"/>
<sequence length="263" mass="29042">MKSRSQKPVDNVPRYMGTFADLMTLLMCFFVLLVAMAEIDALKFKMVVRSMEDAFGVQRPEPDEPEIIMGTSVIKQTFSTAAPKETPLSTVRQASDSDKDALKVEDAAVYEAARMQTLMDDLTKKFSTAINNDLLSLEQLPDRIMIRINEKTSFTSGGAKLKTAFLPVLSLIAETLAELDDTFIVSGHSDNVPLRSGNYRSNWELSGARATSVVHALLRHPKLVPSQFRIEAYADTQPVESNDTAAGRATNRRVEIGIVNNSP</sequence>
<evidence type="ECO:0000256" key="1">
    <source>
        <dbReference type="ARBA" id="ARBA00004162"/>
    </source>
</evidence>
<evidence type="ECO:0000256" key="6">
    <source>
        <dbReference type="ARBA" id="ARBA00023136"/>
    </source>
</evidence>
<comment type="similarity">
    <text evidence="2">Belongs to the MotB family.</text>
</comment>
<evidence type="ECO:0000313" key="10">
    <source>
        <dbReference type="Proteomes" id="UP000004679"/>
    </source>
</evidence>
<dbReference type="PANTHER" id="PTHR30329">
    <property type="entry name" value="STATOR ELEMENT OF FLAGELLAR MOTOR COMPLEX"/>
    <property type="match status" value="1"/>
</dbReference>
<dbReference type="RefSeq" id="WP_008290881.1">
    <property type="nucleotide sequence ID" value="NZ_GG657897.1"/>
</dbReference>
<dbReference type="InterPro" id="IPR025713">
    <property type="entry name" value="MotB-like_N_dom"/>
</dbReference>
<keyword evidence="6 7" id="KW-0472">Membrane</keyword>
<evidence type="ECO:0000256" key="7">
    <source>
        <dbReference type="PROSITE-ProRule" id="PRU00473"/>
    </source>
</evidence>
<dbReference type="HOGENOM" id="CLU_016890_0_3_6"/>
<dbReference type="CDD" id="cd07185">
    <property type="entry name" value="OmpA_C-like"/>
    <property type="match status" value="1"/>
</dbReference>
<evidence type="ECO:0000256" key="2">
    <source>
        <dbReference type="ARBA" id="ARBA00008914"/>
    </source>
</evidence>
<evidence type="ECO:0000259" key="8">
    <source>
        <dbReference type="PROSITE" id="PS51123"/>
    </source>
</evidence>
<dbReference type="EMBL" id="GG657897">
    <property type="protein sequence ID" value="EEF79791.1"/>
    <property type="molecule type" value="Genomic_DNA"/>
</dbReference>
<evidence type="ECO:0000256" key="5">
    <source>
        <dbReference type="ARBA" id="ARBA00022989"/>
    </source>
</evidence>
<keyword evidence="4" id="KW-0812">Transmembrane</keyword>
<dbReference type="Proteomes" id="UP000004679">
    <property type="component" value="Unassembled WGS sequence"/>
</dbReference>
<reference evidence="9 10" key="1">
    <citation type="journal article" date="2011" name="J. Bacteriol.">
        <title>Draft genome sequence of the chemolithoheterotrophic, halophilic methylotroph Methylophaga thiooxydans DMS010.</title>
        <authorList>
            <person name="Boden R."/>
            <person name="Ferriera S."/>
            <person name="Johnson J."/>
            <person name="Kelly D.P."/>
            <person name="Murrell J.C."/>
            <person name="Schafer H."/>
        </authorList>
    </citation>
    <scope>NUCLEOTIDE SEQUENCE [LARGE SCALE GENOMIC DNA]</scope>
    <source>
        <strain evidence="9 10">DMS010</strain>
    </source>
</reference>
<dbReference type="PROSITE" id="PS51123">
    <property type="entry name" value="OMPA_2"/>
    <property type="match status" value="1"/>
</dbReference>
<dbReference type="SUPFAM" id="SSF103088">
    <property type="entry name" value="OmpA-like"/>
    <property type="match status" value="1"/>
</dbReference>
<evidence type="ECO:0000256" key="3">
    <source>
        <dbReference type="ARBA" id="ARBA00022475"/>
    </source>
</evidence>
<dbReference type="Pfam" id="PF13677">
    <property type="entry name" value="MotB_plug"/>
    <property type="match status" value="1"/>
</dbReference>
<accession>C0N5Z0</accession>
<evidence type="ECO:0000313" key="9">
    <source>
        <dbReference type="EMBL" id="EEF79791.1"/>
    </source>
</evidence>
<name>C0N5Z0_9GAMM</name>
<organism evidence="9 10">
    <name type="scientific">Methylophaga thiooxydans DMS010</name>
    <dbReference type="NCBI Taxonomy" id="637616"/>
    <lineage>
        <taxon>Bacteria</taxon>
        <taxon>Pseudomonadati</taxon>
        <taxon>Pseudomonadota</taxon>
        <taxon>Gammaproteobacteria</taxon>
        <taxon>Thiotrichales</taxon>
        <taxon>Piscirickettsiaceae</taxon>
        <taxon>Methylophaga</taxon>
    </lineage>
</organism>
<dbReference type="PANTHER" id="PTHR30329:SF21">
    <property type="entry name" value="LIPOPROTEIN YIAD-RELATED"/>
    <property type="match status" value="1"/>
</dbReference>
<comment type="subcellular location">
    <subcellularLocation>
        <location evidence="1">Cell membrane</location>
        <topology evidence="1">Single-pass membrane protein</topology>
    </subcellularLocation>
</comment>
<keyword evidence="3" id="KW-1003">Cell membrane</keyword>
<dbReference type="GO" id="GO:0005886">
    <property type="term" value="C:plasma membrane"/>
    <property type="evidence" value="ECO:0007669"/>
    <property type="project" value="UniProtKB-SubCell"/>
</dbReference>
<protein>
    <submittedName>
        <fullName evidence="9">OmpA family protein</fullName>
    </submittedName>
</protein>
<dbReference type="InterPro" id="IPR006665">
    <property type="entry name" value="OmpA-like"/>
</dbReference>
<feature type="domain" description="OmpA-like" evidence="8">
    <location>
        <begin position="141"/>
        <end position="262"/>
    </location>
</feature>
<dbReference type="InterPro" id="IPR050330">
    <property type="entry name" value="Bact_OuterMem_StrucFunc"/>
</dbReference>
<dbReference type="Pfam" id="PF00691">
    <property type="entry name" value="OmpA"/>
    <property type="match status" value="1"/>
</dbReference>
<gene>
    <name evidence="9" type="ORF">MDMS009_1342</name>
</gene>
<keyword evidence="5" id="KW-1133">Transmembrane helix</keyword>